<reference evidence="2 3" key="1">
    <citation type="journal article" date="2013" name="Science">
        <title>Pandoraviruses: amoeba viruses with genomes up to 2.5 Mb reaching that of parasitic eukaryotes.</title>
        <authorList>
            <person name="Philippe N."/>
            <person name="Legendre M."/>
            <person name="Doutre G."/>
            <person name="Coute Y."/>
            <person name="Poirot O."/>
            <person name="Lescot M."/>
            <person name="Arslan D."/>
            <person name="Seltzer V."/>
            <person name="Bertaux L."/>
            <person name="Bruley C."/>
            <person name="Garin J."/>
            <person name="Claverie J.M."/>
            <person name="Abergel C."/>
        </authorList>
    </citation>
    <scope>NUCLEOTIDE SEQUENCE [LARGE SCALE GENOMIC DNA]</scope>
</reference>
<dbReference type="KEGG" id="vg:16607608"/>
<feature type="compositionally biased region" description="Acidic residues" evidence="1">
    <location>
        <begin position="51"/>
        <end position="60"/>
    </location>
</feature>
<gene>
    <name evidence="2" type="ORF">psal_cds_1397</name>
</gene>
<name>S4W1X8_9VIRU</name>
<organism evidence="2 3">
    <name type="scientific">Pandoravirus salinus</name>
    <dbReference type="NCBI Taxonomy" id="1349410"/>
    <lineage>
        <taxon>Viruses</taxon>
        <taxon>Pandoravirus</taxon>
    </lineage>
</organism>
<evidence type="ECO:0000313" key="3">
    <source>
        <dbReference type="Proteomes" id="UP000204584"/>
    </source>
</evidence>
<dbReference type="RefSeq" id="YP_008438901.1">
    <property type="nucleotide sequence ID" value="NC_022098.1"/>
</dbReference>
<feature type="region of interest" description="Disordered" evidence="1">
    <location>
        <begin position="1"/>
        <end position="60"/>
    </location>
</feature>
<dbReference type="Proteomes" id="UP000204584">
    <property type="component" value="Segment"/>
</dbReference>
<protein>
    <submittedName>
        <fullName evidence="2">Uncharacterized protein</fullName>
    </submittedName>
</protein>
<proteinExistence type="predicted"/>
<dbReference type="EMBL" id="KC977571">
    <property type="protein sequence ID" value="AGO85821.1"/>
    <property type="molecule type" value="Genomic_DNA"/>
</dbReference>
<accession>S4W1X8</accession>
<evidence type="ECO:0000256" key="1">
    <source>
        <dbReference type="SAM" id="MobiDB-lite"/>
    </source>
</evidence>
<dbReference type="GeneID" id="16607608"/>
<sequence>MKRVRSPTAISDADRMVQDVDDSQDGQQEVEPDQMGPKRPRTDQQALLDDLGGDDGDTMDASDIHERDVQTLDQRIDRLQSGTANAEDLGEIVRLAAGHIESGTQAARRGGGFYPRLRKAYDSLWESLTWGSGAAAVVAEAARAGRISGWPPTFADVQAVYAEMEPATAGRHMARIEDESAVSGPAIAGQSLGMALGQAVRRQAALASMDPSALTLATDARDLAQSLACTPTGAYYVLRFYVDSEAWVMLVNLTPQPGHSPLVSAISMPDDAHRFRYRMHVAAPPFSVSPALQPLIDRVAPFLASLARPAPWEEPVPLDALSSLLLEPLPTGAAQIDALMVPVPSSLALPSGVQYALTLIGRENANAVDDASLYGAQVDECHLALAVRLFAGQIDARLAGASARRQAQTSLVQAAAAAYNGPLDLGLVSRDVLDRAAAYAWQRTCRAPSLPNGRLRDSARLVEAAAVWGVGVDPLVVARRPELLCHQLAPLAVARLRAPATLS</sequence>
<keyword evidence="3" id="KW-1185">Reference proteome</keyword>
<evidence type="ECO:0000313" key="2">
    <source>
        <dbReference type="EMBL" id="AGO85821.1"/>
    </source>
</evidence>
<feature type="compositionally biased region" description="Acidic residues" evidence="1">
    <location>
        <begin position="19"/>
        <end position="32"/>
    </location>
</feature>